<dbReference type="PANTHER" id="PTHR11757:SF19">
    <property type="entry name" value="PROLYL ENDOPEPTIDASE-LIKE"/>
    <property type="match status" value="1"/>
</dbReference>
<feature type="region of interest" description="Disordered" evidence="5">
    <location>
        <begin position="410"/>
        <end position="453"/>
    </location>
</feature>
<feature type="compositionally biased region" description="Pro residues" evidence="5">
    <location>
        <begin position="1"/>
        <end position="11"/>
    </location>
</feature>
<feature type="compositionally biased region" description="Basic and acidic residues" evidence="5">
    <location>
        <begin position="39"/>
        <end position="49"/>
    </location>
</feature>
<proteinExistence type="inferred from homology"/>
<comment type="similarity">
    <text evidence="1">Belongs to the peptidase S9A family.</text>
</comment>
<evidence type="ECO:0000313" key="9">
    <source>
        <dbReference type="Proteomes" id="UP001500755"/>
    </source>
</evidence>
<dbReference type="Pfam" id="PF02897">
    <property type="entry name" value="Peptidase_S9_N"/>
    <property type="match status" value="1"/>
</dbReference>
<evidence type="ECO:0000259" key="6">
    <source>
        <dbReference type="Pfam" id="PF00326"/>
    </source>
</evidence>
<organism evidence="8 9">
    <name type="scientific">Brevibacterium samyangense</name>
    <dbReference type="NCBI Taxonomy" id="366888"/>
    <lineage>
        <taxon>Bacteria</taxon>
        <taxon>Bacillati</taxon>
        <taxon>Actinomycetota</taxon>
        <taxon>Actinomycetes</taxon>
        <taxon>Micrococcales</taxon>
        <taxon>Brevibacteriaceae</taxon>
        <taxon>Brevibacterium</taxon>
    </lineage>
</organism>
<dbReference type="InterPro" id="IPR023302">
    <property type="entry name" value="Pept_S9A_N"/>
</dbReference>
<accession>A0ABP5F0T0</accession>
<gene>
    <name evidence="8" type="ORF">GCM10009755_26560</name>
</gene>
<dbReference type="InterPro" id="IPR051543">
    <property type="entry name" value="Serine_Peptidase_S9A"/>
</dbReference>
<name>A0ABP5F0T0_9MICO</name>
<evidence type="ECO:0000256" key="4">
    <source>
        <dbReference type="ARBA" id="ARBA00022825"/>
    </source>
</evidence>
<dbReference type="InterPro" id="IPR002470">
    <property type="entry name" value="Peptidase_S9A"/>
</dbReference>
<evidence type="ECO:0000256" key="1">
    <source>
        <dbReference type="ARBA" id="ARBA00005228"/>
    </source>
</evidence>
<keyword evidence="9" id="KW-1185">Reference proteome</keyword>
<sequence>MSDSVPTPPDPSASADGAAAPTDGAAAPTVPPAPPVPEQRPHERTHHGDTFVDPYEWLRDKEDPEVLAHLTAENDYTLARTAHLEGLRETIFGEIKSRVKETDMSVPVRRGDWWYFSRTLEGKDYAVHCRVPVTDPADWTPPVVEDGQTLPGEVVVFDSNVEAEGKEFFSLGSFSYSPDGTRLAWGEDVAGDERYLLRIRDLATGEDLSDEIPNTFAGAFFDVSGQYVYYCTVDDAWRPDRVWRHRVGTSANEDVEIFHEPDERYWVGMGLTRSQKYLLIGIGSKISSSYWYIDTSEPEGTPVNIWPLVEGVEYSVTHAVVPKSDGVEEDRFVITHNRDRADFDVVDVPVIAPRDEKQWRPVLHGPAGEDVTAGKRIEDVSTFRDFFAVSYREGGFARVGVVPVRGGAGSGAATGGGTPGGPAEAPRASGGEGASGAERAPVAEGASGAEGASASPYGAFIEVTAEEPIGTMGVMGNPEWVQPRIRMAYGSYTTPTTVFEYEVATGERTVLKQQPVLGGVDLGAYTQDLQWAEASDGTKIPVSLVWRPDAVAADGPRETLLYGYGSYEASMDPYFSVARLSLLDRGVVWAVAHVRGGGEMGRHWYDNGKTLTKKNTFTDFVAVADHLIDSGQTEPAKMVAMGGSAGGLLMGAVANIAPDRFAGISAHVPFVDTLTSILMPELPLTVIEWDEWGDPLHDPEVYAYIKSYSPYENVRAGLGGFGPGGYPKILAITSLNDTRVLYVEPAKWVARLRDVGADAMMKIEMVAGHGGKSGRYEAWKETAFEWAWILDTLGIAE</sequence>
<evidence type="ECO:0000256" key="5">
    <source>
        <dbReference type="SAM" id="MobiDB-lite"/>
    </source>
</evidence>
<evidence type="ECO:0000256" key="3">
    <source>
        <dbReference type="ARBA" id="ARBA00022801"/>
    </source>
</evidence>
<dbReference type="InterPro" id="IPR029058">
    <property type="entry name" value="AB_hydrolase_fold"/>
</dbReference>
<feature type="compositionally biased region" description="Low complexity" evidence="5">
    <location>
        <begin position="421"/>
        <end position="453"/>
    </location>
</feature>
<feature type="compositionally biased region" description="Gly residues" evidence="5">
    <location>
        <begin position="410"/>
        <end position="420"/>
    </location>
</feature>
<feature type="domain" description="Peptidase S9A N-terminal" evidence="7">
    <location>
        <begin position="34"/>
        <end position="514"/>
    </location>
</feature>
<dbReference type="InterPro" id="IPR001375">
    <property type="entry name" value="Peptidase_S9_cat"/>
</dbReference>
<protein>
    <submittedName>
        <fullName evidence="8">S9 family peptidase</fullName>
    </submittedName>
</protein>
<comment type="caution">
    <text evidence="8">The sequence shown here is derived from an EMBL/GenBank/DDBJ whole genome shotgun (WGS) entry which is preliminary data.</text>
</comment>
<dbReference type="EMBL" id="BAAANO010000031">
    <property type="protein sequence ID" value="GAA2013593.1"/>
    <property type="molecule type" value="Genomic_DNA"/>
</dbReference>
<keyword evidence="4" id="KW-0720">Serine protease</keyword>
<keyword evidence="2" id="KW-0645">Protease</keyword>
<evidence type="ECO:0000313" key="8">
    <source>
        <dbReference type="EMBL" id="GAA2013593.1"/>
    </source>
</evidence>
<reference evidence="9" key="1">
    <citation type="journal article" date="2019" name="Int. J. Syst. Evol. Microbiol.">
        <title>The Global Catalogue of Microorganisms (GCM) 10K type strain sequencing project: providing services to taxonomists for standard genome sequencing and annotation.</title>
        <authorList>
            <consortium name="The Broad Institute Genomics Platform"/>
            <consortium name="The Broad Institute Genome Sequencing Center for Infectious Disease"/>
            <person name="Wu L."/>
            <person name="Ma J."/>
        </authorList>
    </citation>
    <scope>NUCLEOTIDE SEQUENCE [LARGE SCALE GENOMIC DNA]</scope>
    <source>
        <strain evidence="9">JCM 14546</strain>
    </source>
</reference>
<dbReference type="SUPFAM" id="SSF50993">
    <property type="entry name" value="Peptidase/esterase 'gauge' domain"/>
    <property type="match status" value="1"/>
</dbReference>
<dbReference type="RefSeq" id="WP_344310455.1">
    <property type="nucleotide sequence ID" value="NZ_BAAANO010000031.1"/>
</dbReference>
<dbReference type="Gene3D" id="2.130.10.120">
    <property type="entry name" value="Prolyl oligopeptidase, N-terminal domain"/>
    <property type="match status" value="2"/>
</dbReference>
<dbReference type="Pfam" id="PF00326">
    <property type="entry name" value="Peptidase_S9"/>
    <property type="match status" value="1"/>
</dbReference>
<dbReference type="PRINTS" id="PR00862">
    <property type="entry name" value="PROLIGOPTASE"/>
</dbReference>
<keyword evidence="3" id="KW-0378">Hydrolase</keyword>
<feature type="compositionally biased region" description="Low complexity" evidence="5">
    <location>
        <begin position="12"/>
        <end position="28"/>
    </location>
</feature>
<feature type="compositionally biased region" description="Pro residues" evidence="5">
    <location>
        <begin position="29"/>
        <end position="38"/>
    </location>
</feature>
<evidence type="ECO:0000256" key="2">
    <source>
        <dbReference type="ARBA" id="ARBA00022670"/>
    </source>
</evidence>
<dbReference type="Proteomes" id="UP001500755">
    <property type="component" value="Unassembled WGS sequence"/>
</dbReference>
<dbReference type="PANTHER" id="PTHR11757">
    <property type="entry name" value="PROTEASE FAMILY S9A OLIGOPEPTIDASE"/>
    <property type="match status" value="1"/>
</dbReference>
<feature type="domain" description="Peptidase S9 prolyl oligopeptidase catalytic" evidence="6">
    <location>
        <begin position="574"/>
        <end position="794"/>
    </location>
</feature>
<feature type="region of interest" description="Disordered" evidence="5">
    <location>
        <begin position="1"/>
        <end position="49"/>
    </location>
</feature>
<evidence type="ECO:0000259" key="7">
    <source>
        <dbReference type="Pfam" id="PF02897"/>
    </source>
</evidence>
<dbReference type="SUPFAM" id="SSF53474">
    <property type="entry name" value="alpha/beta-Hydrolases"/>
    <property type="match status" value="1"/>
</dbReference>
<dbReference type="Gene3D" id="3.40.50.1820">
    <property type="entry name" value="alpha/beta hydrolase"/>
    <property type="match status" value="1"/>
</dbReference>